<evidence type="ECO:0000256" key="5">
    <source>
        <dbReference type="ARBA" id="ARBA00022989"/>
    </source>
</evidence>
<evidence type="ECO:0000256" key="6">
    <source>
        <dbReference type="ARBA" id="ARBA00023136"/>
    </source>
</evidence>
<dbReference type="InterPro" id="IPR036259">
    <property type="entry name" value="MFS_trans_sf"/>
</dbReference>
<feature type="transmembrane region" description="Helical" evidence="7">
    <location>
        <begin position="54"/>
        <end position="73"/>
    </location>
</feature>
<dbReference type="AlphaFoldDB" id="A0A936NC27"/>
<dbReference type="GO" id="GO:0022857">
    <property type="term" value="F:transmembrane transporter activity"/>
    <property type="evidence" value="ECO:0007669"/>
    <property type="project" value="InterPro"/>
</dbReference>
<feature type="transmembrane region" description="Helical" evidence="7">
    <location>
        <begin position="241"/>
        <end position="261"/>
    </location>
</feature>
<evidence type="ECO:0000256" key="1">
    <source>
        <dbReference type="ARBA" id="ARBA00004651"/>
    </source>
</evidence>
<keyword evidence="3" id="KW-1003">Cell membrane</keyword>
<organism evidence="9 10">
    <name type="scientific">Candidatus Neomicrothrix subdominans</name>
    <dbReference type="NCBI Taxonomy" id="2954438"/>
    <lineage>
        <taxon>Bacteria</taxon>
        <taxon>Bacillati</taxon>
        <taxon>Actinomycetota</taxon>
        <taxon>Acidimicrobiia</taxon>
        <taxon>Acidimicrobiales</taxon>
        <taxon>Microthrixaceae</taxon>
        <taxon>Candidatus Neomicrothrix</taxon>
    </lineage>
</organism>
<dbReference type="InterPro" id="IPR020846">
    <property type="entry name" value="MFS_dom"/>
</dbReference>
<keyword evidence="6 7" id="KW-0472">Membrane</keyword>
<feature type="domain" description="Major facilitator superfamily (MFS) profile" evidence="8">
    <location>
        <begin position="1"/>
        <end position="469"/>
    </location>
</feature>
<dbReference type="PANTHER" id="PTHR42718">
    <property type="entry name" value="MAJOR FACILITATOR SUPERFAMILY MULTIDRUG TRANSPORTER MFSC"/>
    <property type="match status" value="1"/>
</dbReference>
<comment type="caution">
    <text evidence="9">The sequence shown here is derived from an EMBL/GenBank/DDBJ whole genome shotgun (WGS) entry which is preliminary data.</text>
</comment>
<feature type="transmembrane region" description="Helical" evidence="7">
    <location>
        <begin position="24"/>
        <end position="42"/>
    </location>
</feature>
<feature type="transmembrane region" description="Helical" evidence="7">
    <location>
        <begin position="201"/>
        <end position="220"/>
    </location>
</feature>
<comment type="subcellular location">
    <subcellularLocation>
        <location evidence="1">Cell membrane</location>
        <topology evidence="1">Multi-pass membrane protein</topology>
    </subcellularLocation>
</comment>
<sequence>MDSTILGFAVPQLSEALQPSSSQLLWIVDIYSFVLAGLLITMGSLGDRIGRRRLLVAGAVAFSAASLLAAFATDANMLIGARALLGVAGATLMPSTLSLLRNVFIDPRERQTAIALWATAFAAGTALGPIVGGFLLEHYWWGSVFTVGIPVTALLAVLAPRLVPESKDPNPGAFDLVSAGLSMVAMLPTVFAVKLVAERGWSASAMVALTIGITAGVVFVRRQRRLVDPMIDVSLFAVPKFRMAVTGNLVACFGFAGTMFFVTQHLQLVVGMSPLRAGVQLLPAVAATIVFMLLAPVAARRWGPFAVIAAGLGCGAVGFVLLAQVGADGSTAIVTAAVIVLNAGLGAAMTVAVDGIMAAIPAERAGAGASVSETANELGIALGTAVLGSIMIAVYRANLGSPTGIGPNDLADARETLGAAVSASERLGDPAGPALLEAARGAFVDGVRTASLVAVVALAVVAAWALRSRLADSPKDATAPSVPTAAQR</sequence>
<feature type="transmembrane region" description="Helical" evidence="7">
    <location>
        <begin position="333"/>
        <end position="357"/>
    </location>
</feature>
<feature type="transmembrane region" description="Helical" evidence="7">
    <location>
        <begin position="79"/>
        <end position="100"/>
    </location>
</feature>
<evidence type="ECO:0000256" key="3">
    <source>
        <dbReference type="ARBA" id="ARBA00022475"/>
    </source>
</evidence>
<dbReference type="PROSITE" id="PS50850">
    <property type="entry name" value="MFS"/>
    <property type="match status" value="1"/>
</dbReference>
<keyword evidence="5 7" id="KW-1133">Transmembrane helix</keyword>
<dbReference type="EMBL" id="JADJZA010000007">
    <property type="protein sequence ID" value="MBK9297528.1"/>
    <property type="molecule type" value="Genomic_DNA"/>
</dbReference>
<evidence type="ECO:0000259" key="8">
    <source>
        <dbReference type="PROSITE" id="PS50850"/>
    </source>
</evidence>
<dbReference type="InterPro" id="IPR011701">
    <property type="entry name" value="MFS"/>
</dbReference>
<feature type="transmembrane region" description="Helical" evidence="7">
    <location>
        <begin position="138"/>
        <end position="160"/>
    </location>
</feature>
<keyword evidence="2" id="KW-0813">Transport</keyword>
<reference evidence="9 10" key="1">
    <citation type="submission" date="2020-10" db="EMBL/GenBank/DDBJ databases">
        <title>Connecting structure to function with the recovery of over 1000 high-quality activated sludge metagenome-assembled genomes encoding full-length rRNA genes using long-read sequencing.</title>
        <authorList>
            <person name="Singleton C.M."/>
            <person name="Petriglieri F."/>
            <person name="Kristensen J.M."/>
            <person name="Kirkegaard R.H."/>
            <person name="Michaelsen T.Y."/>
            <person name="Andersen M.H."/>
            <person name="Karst S.M."/>
            <person name="Dueholm M.S."/>
            <person name="Nielsen P.H."/>
            <person name="Albertsen M."/>
        </authorList>
    </citation>
    <scope>NUCLEOTIDE SEQUENCE [LARGE SCALE GENOMIC DNA]</scope>
    <source>
        <strain evidence="9">Lyne_18-Q3-R50-59_MAXAC.006</strain>
    </source>
</reference>
<evidence type="ECO:0000256" key="4">
    <source>
        <dbReference type="ARBA" id="ARBA00022692"/>
    </source>
</evidence>
<feature type="transmembrane region" description="Helical" evidence="7">
    <location>
        <begin position="306"/>
        <end position="327"/>
    </location>
</feature>
<dbReference type="GO" id="GO:0005886">
    <property type="term" value="C:plasma membrane"/>
    <property type="evidence" value="ECO:0007669"/>
    <property type="project" value="UniProtKB-SubCell"/>
</dbReference>
<accession>A0A936NC27</accession>
<dbReference type="Pfam" id="PF07690">
    <property type="entry name" value="MFS_1"/>
    <property type="match status" value="1"/>
</dbReference>
<protein>
    <submittedName>
        <fullName evidence="9">MFS transporter</fullName>
    </submittedName>
</protein>
<dbReference type="PANTHER" id="PTHR42718:SF47">
    <property type="entry name" value="METHYL VIOLOGEN RESISTANCE PROTEIN SMVA"/>
    <property type="match status" value="1"/>
</dbReference>
<feature type="transmembrane region" description="Helical" evidence="7">
    <location>
        <begin position="281"/>
        <end position="299"/>
    </location>
</feature>
<evidence type="ECO:0000313" key="10">
    <source>
        <dbReference type="Proteomes" id="UP000727993"/>
    </source>
</evidence>
<gene>
    <name evidence="9" type="ORF">IPN02_11990</name>
</gene>
<dbReference type="CDD" id="cd17321">
    <property type="entry name" value="MFS_MMR_MDR_like"/>
    <property type="match status" value="1"/>
</dbReference>
<feature type="transmembrane region" description="Helical" evidence="7">
    <location>
        <begin position="378"/>
        <end position="397"/>
    </location>
</feature>
<evidence type="ECO:0000313" key="9">
    <source>
        <dbReference type="EMBL" id="MBK9297528.1"/>
    </source>
</evidence>
<name>A0A936NC27_9ACTN</name>
<keyword evidence="4 7" id="KW-0812">Transmembrane</keyword>
<feature type="transmembrane region" description="Helical" evidence="7">
    <location>
        <begin position="112"/>
        <end position="132"/>
    </location>
</feature>
<evidence type="ECO:0000256" key="2">
    <source>
        <dbReference type="ARBA" id="ARBA00022448"/>
    </source>
</evidence>
<proteinExistence type="predicted"/>
<dbReference type="Gene3D" id="1.20.1250.20">
    <property type="entry name" value="MFS general substrate transporter like domains"/>
    <property type="match status" value="1"/>
</dbReference>
<feature type="transmembrane region" description="Helical" evidence="7">
    <location>
        <begin position="446"/>
        <end position="466"/>
    </location>
</feature>
<dbReference type="SUPFAM" id="SSF103473">
    <property type="entry name" value="MFS general substrate transporter"/>
    <property type="match status" value="1"/>
</dbReference>
<evidence type="ECO:0000256" key="7">
    <source>
        <dbReference type="SAM" id="Phobius"/>
    </source>
</evidence>
<dbReference type="Gene3D" id="1.20.1720.10">
    <property type="entry name" value="Multidrug resistance protein D"/>
    <property type="match status" value="1"/>
</dbReference>
<feature type="transmembrane region" description="Helical" evidence="7">
    <location>
        <begin position="172"/>
        <end position="195"/>
    </location>
</feature>
<dbReference type="Proteomes" id="UP000727993">
    <property type="component" value="Unassembled WGS sequence"/>
</dbReference>